<sequence>MAPKSESPLVRGFQHCRKGFTPWQWKRTIARRGEVRVTHNAVGKSRRSLQYGRGSSTLPVASLCVVLPSVAQVMLGCGVAREYGLADACGCSNNVGDEAQSPEMKRTGGRLAA</sequence>
<reference evidence="2 3" key="1">
    <citation type="submission" date="2024-03" db="EMBL/GenBank/DDBJ databases">
        <authorList>
            <person name="Gkanogiannis A."/>
            <person name="Becerra Lopez-Lavalle L."/>
        </authorList>
    </citation>
    <scope>NUCLEOTIDE SEQUENCE [LARGE SCALE GENOMIC DNA]</scope>
</reference>
<evidence type="ECO:0000256" key="1">
    <source>
        <dbReference type="SAM" id="MobiDB-lite"/>
    </source>
</evidence>
<keyword evidence="3" id="KW-1185">Reference proteome</keyword>
<dbReference type="Proteomes" id="UP001642487">
    <property type="component" value="Chromosome 1"/>
</dbReference>
<accession>A0ABP0XQW3</accession>
<proteinExistence type="predicted"/>
<gene>
    <name evidence="2" type="ORF">CITCOLO1_LOCUS898</name>
</gene>
<evidence type="ECO:0000313" key="2">
    <source>
        <dbReference type="EMBL" id="CAK9309336.1"/>
    </source>
</evidence>
<name>A0ABP0XQW3_9ROSI</name>
<protein>
    <submittedName>
        <fullName evidence="2">Uncharacterized protein</fullName>
    </submittedName>
</protein>
<dbReference type="EMBL" id="OZ021735">
    <property type="protein sequence ID" value="CAK9309336.1"/>
    <property type="molecule type" value="Genomic_DNA"/>
</dbReference>
<organism evidence="2 3">
    <name type="scientific">Citrullus colocynthis</name>
    <name type="common">colocynth</name>
    <dbReference type="NCBI Taxonomy" id="252529"/>
    <lineage>
        <taxon>Eukaryota</taxon>
        <taxon>Viridiplantae</taxon>
        <taxon>Streptophyta</taxon>
        <taxon>Embryophyta</taxon>
        <taxon>Tracheophyta</taxon>
        <taxon>Spermatophyta</taxon>
        <taxon>Magnoliopsida</taxon>
        <taxon>eudicotyledons</taxon>
        <taxon>Gunneridae</taxon>
        <taxon>Pentapetalae</taxon>
        <taxon>rosids</taxon>
        <taxon>fabids</taxon>
        <taxon>Cucurbitales</taxon>
        <taxon>Cucurbitaceae</taxon>
        <taxon>Benincaseae</taxon>
        <taxon>Citrullus</taxon>
    </lineage>
</organism>
<evidence type="ECO:0000313" key="3">
    <source>
        <dbReference type="Proteomes" id="UP001642487"/>
    </source>
</evidence>
<feature type="region of interest" description="Disordered" evidence="1">
    <location>
        <begin position="94"/>
        <end position="113"/>
    </location>
</feature>